<dbReference type="InterPro" id="IPR031693">
    <property type="entry name" value="Sin3_C"/>
</dbReference>
<dbReference type="FunFam" id="1.20.1160.11:FF:000003">
    <property type="entry name" value="Paired amphipathic helix SIN3-like protein"/>
    <property type="match status" value="1"/>
</dbReference>
<dbReference type="InterPro" id="IPR036600">
    <property type="entry name" value="PAH_sf"/>
</dbReference>
<dbReference type="Pfam" id="PF08295">
    <property type="entry name" value="Sin3_corepress"/>
    <property type="match status" value="1"/>
</dbReference>
<feature type="region of interest" description="Disordered" evidence="8">
    <location>
        <begin position="430"/>
        <end position="465"/>
    </location>
</feature>
<organism evidence="10 11">
    <name type="scientific">Camellia sinensis</name>
    <name type="common">Tea plant</name>
    <name type="synonym">Thea sinensis</name>
    <dbReference type="NCBI Taxonomy" id="4442"/>
    <lineage>
        <taxon>Eukaryota</taxon>
        <taxon>Viridiplantae</taxon>
        <taxon>Streptophyta</taxon>
        <taxon>Embryophyta</taxon>
        <taxon>Tracheophyta</taxon>
        <taxon>Spermatophyta</taxon>
        <taxon>Magnoliopsida</taxon>
        <taxon>eudicotyledons</taxon>
        <taxon>Gunneridae</taxon>
        <taxon>Pentapetalae</taxon>
        <taxon>asterids</taxon>
        <taxon>Ericales</taxon>
        <taxon>Theaceae</taxon>
        <taxon>Camellia</taxon>
    </lineage>
</organism>
<proteinExistence type="predicted"/>
<evidence type="ECO:0000256" key="7">
    <source>
        <dbReference type="PROSITE-ProRule" id="PRU00810"/>
    </source>
</evidence>
<evidence type="ECO:0000256" key="6">
    <source>
        <dbReference type="ARBA" id="ARBA00023242"/>
    </source>
</evidence>
<evidence type="ECO:0000313" key="11">
    <source>
        <dbReference type="Proteomes" id="UP000593564"/>
    </source>
</evidence>
<protein>
    <recommendedName>
        <fullName evidence="9">Histone deacetylase interacting domain-containing protein</fullName>
    </recommendedName>
</protein>
<gene>
    <name evidence="10" type="ORF">HYC85_023265</name>
</gene>
<dbReference type="GO" id="GO:0000122">
    <property type="term" value="P:negative regulation of transcription by RNA polymerase II"/>
    <property type="evidence" value="ECO:0007669"/>
    <property type="project" value="TreeGrafter"/>
</dbReference>
<reference evidence="11" key="1">
    <citation type="journal article" date="2020" name="Nat. Commun.">
        <title>Genome assembly of wild tea tree DASZ reveals pedigree and selection history of tea varieties.</title>
        <authorList>
            <person name="Zhang W."/>
            <person name="Zhang Y."/>
            <person name="Qiu H."/>
            <person name="Guo Y."/>
            <person name="Wan H."/>
            <person name="Zhang X."/>
            <person name="Scossa F."/>
            <person name="Alseekh S."/>
            <person name="Zhang Q."/>
            <person name="Wang P."/>
            <person name="Xu L."/>
            <person name="Schmidt M.H."/>
            <person name="Jia X."/>
            <person name="Li D."/>
            <person name="Zhu A."/>
            <person name="Guo F."/>
            <person name="Chen W."/>
            <person name="Ni D."/>
            <person name="Usadel B."/>
            <person name="Fernie A.R."/>
            <person name="Wen W."/>
        </authorList>
    </citation>
    <scope>NUCLEOTIDE SEQUENCE [LARGE SCALE GENOMIC DNA]</scope>
    <source>
        <strain evidence="11">cv. G240</strain>
    </source>
</reference>
<evidence type="ECO:0000256" key="4">
    <source>
        <dbReference type="ARBA" id="ARBA00023015"/>
    </source>
</evidence>
<feature type="region of interest" description="Disordered" evidence="8">
    <location>
        <begin position="932"/>
        <end position="1011"/>
    </location>
</feature>
<comment type="caution">
    <text evidence="10">The sequence shown here is derived from an EMBL/GenBank/DDBJ whole genome shotgun (WGS) entry which is preliminary data.</text>
</comment>
<dbReference type="SUPFAM" id="SSF47762">
    <property type="entry name" value="PAH2 domain"/>
    <property type="match status" value="3"/>
</dbReference>
<reference evidence="10 11" key="2">
    <citation type="submission" date="2020-07" db="EMBL/GenBank/DDBJ databases">
        <title>Genome assembly of wild tea tree DASZ reveals pedigree and selection history of tea varieties.</title>
        <authorList>
            <person name="Zhang W."/>
        </authorList>
    </citation>
    <scope>NUCLEOTIDE SEQUENCE [LARGE SCALE GENOMIC DNA]</scope>
    <source>
        <strain evidence="11">cv. G240</strain>
        <tissue evidence="10">Leaf</tissue>
    </source>
</reference>
<feature type="domain" description="Histone deacetylase interacting" evidence="9">
    <location>
        <begin position="489"/>
        <end position="589"/>
    </location>
</feature>
<evidence type="ECO:0000256" key="5">
    <source>
        <dbReference type="ARBA" id="ARBA00023163"/>
    </source>
</evidence>
<dbReference type="SMART" id="SM00761">
    <property type="entry name" value="HDAC_interact"/>
    <property type="match status" value="1"/>
</dbReference>
<keyword evidence="5" id="KW-0804">Transcription</keyword>
<keyword evidence="6 7" id="KW-0539">Nucleus</keyword>
<dbReference type="InterPro" id="IPR003822">
    <property type="entry name" value="PAH"/>
</dbReference>
<dbReference type="FunFam" id="1.20.1160.11:FF:000001">
    <property type="entry name" value="Paired amphipathic helix protein Sin3"/>
    <property type="match status" value="1"/>
</dbReference>
<evidence type="ECO:0000256" key="3">
    <source>
        <dbReference type="ARBA" id="ARBA00022737"/>
    </source>
</evidence>
<keyword evidence="11" id="KW-1185">Reference proteome</keyword>
<dbReference type="InterPro" id="IPR039774">
    <property type="entry name" value="Sin3-like"/>
</dbReference>
<keyword evidence="2" id="KW-0678">Repressor</keyword>
<dbReference type="Pfam" id="PF02671">
    <property type="entry name" value="PAH"/>
    <property type="match status" value="3"/>
</dbReference>
<dbReference type="GO" id="GO:0000118">
    <property type="term" value="C:histone deacetylase complex"/>
    <property type="evidence" value="ECO:0007669"/>
    <property type="project" value="TreeGrafter"/>
</dbReference>
<dbReference type="FunFam" id="1.20.1160.11:FF:000002">
    <property type="entry name" value="Paired amphipathic helix protein SIN3"/>
    <property type="match status" value="1"/>
</dbReference>
<dbReference type="Proteomes" id="UP000593564">
    <property type="component" value="Unassembled WGS sequence"/>
</dbReference>
<evidence type="ECO:0000259" key="9">
    <source>
        <dbReference type="SMART" id="SM00761"/>
    </source>
</evidence>
<accession>A0A7J7GHY3</accession>
<dbReference type="InterPro" id="IPR013194">
    <property type="entry name" value="HDAC_interact_dom"/>
</dbReference>
<evidence type="ECO:0000256" key="1">
    <source>
        <dbReference type="ARBA" id="ARBA00004123"/>
    </source>
</evidence>
<evidence type="ECO:0000256" key="8">
    <source>
        <dbReference type="SAM" id="MobiDB-lite"/>
    </source>
</evidence>
<dbReference type="Pfam" id="PF16879">
    <property type="entry name" value="Sin3a_C"/>
    <property type="match status" value="1"/>
</dbReference>
<evidence type="ECO:0000256" key="2">
    <source>
        <dbReference type="ARBA" id="ARBA00022491"/>
    </source>
</evidence>
<dbReference type="PANTHER" id="PTHR12346">
    <property type="entry name" value="SIN3B-RELATED"/>
    <property type="match status" value="1"/>
</dbReference>
<sequence>MKRDRDDMYMASQLKRPIVSSRAEPSGQSQMMGGASTQKLTTNDALAYLKAVKDIFQDKRDKYDEFLEVMKGFKAQRIDTAGVILRVKDLFKGHRDLILGFNAFLPKGYEITLPPEVEPPPVKKPVEFEEAINFVNKIKTRFQSDDHVYKAFLDILNMYRKENKSITEVYQEVSALLSDHHDLLVEFTNFLPDTSAAASLPYAPSGRNSIFRRDDRSLPLPAIRHMHVDKKPIVSHADRDLSVDRPDLDHDKAVLRADKEQRRRGEKEKERRERERDDRDFEHAGMQRLSYKRKSACTIEDSVADQLHQGGEGAEFATHPGSSFFDDKTALKSIYSQEFAFCEKVKDRLRNSDVYQEFLNCLDIYSKEIVTRSELQTLVGDLLGRYADLMEGFSEFLARCEKIDGFLAVAGAMSKRSLWNEGKLSRPLKLEERDRDRNHERDDRDKDRDRENRERDRSGIKDVASHKMPLLPTKEKYMSKPIQELDLSNCERCTPSYRLLPANYPIPSASQRTDIGAEVLNDHWVSVTSGSEDYSFKHMRKNQYEESLFRCEDDRFELDMLLESVNVTTKRVEELLDKINDNTIKTDSPIHIEDHFTALNLRCIERLYGDHGLDVMDVLRKNAPLALPVILTRLKQKQEEWAKCRSDFNKVWAEIYAKNYHKSLDHRSFYFKQQDTKSLSTKALSVEIKEISEQKCKEDDVLLAIAAANKRPIIPHMEFEYPDSDIHEDLYQLIKYSCGEICTSEQLDKVMKIWTTFLEPIIGVPCRPQGAEDTEDVDSNPSKNGDESNPPEQLSSCQAGLVTGGNGMKEDGLQDVDHNARKSDVLCNIPRLGNVQSTATVADEMSGGLVLTPTRHGNATVEGVAEMGPIDEILPSLEGGCTRPVSSSNEVIGHFKIEREEGELSPNGDFEDNFAAYGDAEVEAACKSKDNAAGGHLQTGQRGQNDADADDEGEESAQRSSEESENASENGGVSASESADGEDCFREEHEEDGDHDENDNKAESEGEAEGMADAHDVEGDGTLLPFSERFLQTVKPLTKRVPLGLHDKEKDSRVFYGNDSFYVLFRLHQTLYERIQSAKINSSSAERKWRGSTDANPTDLYARFISALYNLLDGSSDNTKFEDDCRAIIGTQSYVLFTLDKLIYKLAKQLQTVASEEMDNKLLQLYAYENSRKPGRFVDVVYHENARVLLHDENIYRIECSSGPTRLSIQLMEYGHDKPEVTAVSMDPNFAGYLYNDLLTLVPDKKEKSGIFLRRNKRKYESGDEFSVAFQTLEELRVVNGLECKIACNSSKVSYVLDTEDFLFRTRRKRRTLSNGTSCNGFASSSNGFALSSNGCLSRVERFHRILSGS</sequence>
<evidence type="ECO:0000313" key="10">
    <source>
        <dbReference type="EMBL" id="KAF5939006.1"/>
    </source>
</evidence>
<dbReference type="PROSITE" id="PS51477">
    <property type="entry name" value="PAH"/>
    <property type="match status" value="3"/>
</dbReference>
<dbReference type="GO" id="GO:0003714">
    <property type="term" value="F:transcription corepressor activity"/>
    <property type="evidence" value="ECO:0007669"/>
    <property type="project" value="InterPro"/>
</dbReference>
<keyword evidence="3" id="KW-0677">Repeat</keyword>
<comment type="subcellular location">
    <subcellularLocation>
        <location evidence="1 7">Nucleus</location>
    </subcellularLocation>
</comment>
<dbReference type="GO" id="GO:0000785">
    <property type="term" value="C:chromatin"/>
    <property type="evidence" value="ECO:0007669"/>
    <property type="project" value="TreeGrafter"/>
</dbReference>
<dbReference type="Gene3D" id="1.20.1160.11">
    <property type="entry name" value="Paired amphipathic helix"/>
    <property type="match status" value="3"/>
</dbReference>
<dbReference type="EMBL" id="JACBKZ010000011">
    <property type="protein sequence ID" value="KAF5939006.1"/>
    <property type="molecule type" value="Genomic_DNA"/>
</dbReference>
<dbReference type="PANTHER" id="PTHR12346:SF0">
    <property type="entry name" value="SIN3A, ISOFORM G"/>
    <property type="match status" value="1"/>
</dbReference>
<keyword evidence="4" id="KW-0805">Transcription regulation</keyword>
<name>A0A7J7GHY3_CAMSI</name>
<feature type="region of interest" description="Disordered" evidence="8">
    <location>
        <begin position="768"/>
        <end position="810"/>
    </location>
</feature>
<feature type="region of interest" description="Disordered" evidence="8">
    <location>
        <begin position="237"/>
        <end position="283"/>
    </location>
</feature>